<dbReference type="EMBL" id="CAFBPW010000037">
    <property type="protein sequence ID" value="CAB5029771.1"/>
    <property type="molecule type" value="Genomic_DNA"/>
</dbReference>
<reference evidence="7" key="1">
    <citation type="submission" date="2020-05" db="EMBL/GenBank/DDBJ databases">
        <authorList>
            <person name="Chiriac C."/>
            <person name="Salcher M."/>
            <person name="Ghai R."/>
            <person name="Kavagutti S V."/>
        </authorList>
    </citation>
    <scope>NUCLEOTIDE SEQUENCE</scope>
</reference>
<keyword evidence="3 6" id="KW-0812">Transmembrane</keyword>
<feature type="transmembrane region" description="Helical" evidence="6">
    <location>
        <begin position="21"/>
        <end position="42"/>
    </location>
</feature>
<comment type="subcellular location">
    <subcellularLocation>
        <location evidence="1">Cell membrane</location>
        <topology evidence="1">Multi-pass membrane protein</topology>
    </subcellularLocation>
</comment>
<evidence type="ECO:0000256" key="1">
    <source>
        <dbReference type="ARBA" id="ARBA00004651"/>
    </source>
</evidence>
<feature type="transmembrane region" description="Helical" evidence="6">
    <location>
        <begin position="266"/>
        <end position="284"/>
    </location>
</feature>
<keyword evidence="2" id="KW-1003">Cell membrane</keyword>
<evidence type="ECO:0000313" key="7">
    <source>
        <dbReference type="EMBL" id="CAB5029771.1"/>
    </source>
</evidence>
<feature type="transmembrane region" description="Helical" evidence="6">
    <location>
        <begin position="126"/>
        <end position="149"/>
    </location>
</feature>
<gene>
    <name evidence="7" type="ORF">UFOPK4173_00497</name>
</gene>
<dbReference type="InterPro" id="IPR022791">
    <property type="entry name" value="L-PG_synthase/AglD"/>
</dbReference>
<feature type="transmembrane region" description="Helical" evidence="6">
    <location>
        <begin position="205"/>
        <end position="225"/>
    </location>
</feature>
<dbReference type="GO" id="GO:0005886">
    <property type="term" value="C:plasma membrane"/>
    <property type="evidence" value="ECO:0007669"/>
    <property type="project" value="UniProtKB-SubCell"/>
</dbReference>
<accession>A0A6J7RLU2</accession>
<keyword evidence="4 6" id="KW-1133">Transmembrane helix</keyword>
<evidence type="ECO:0000256" key="2">
    <source>
        <dbReference type="ARBA" id="ARBA00022475"/>
    </source>
</evidence>
<keyword evidence="5 6" id="KW-0472">Membrane</keyword>
<organism evidence="7">
    <name type="scientific">freshwater metagenome</name>
    <dbReference type="NCBI Taxonomy" id="449393"/>
    <lineage>
        <taxon>unclassified sequences</taxon>
        <taxon>metagenomes</taxon>
        <taxon>ecological metagenomes</taxon>
    </lineage>
</organism>
<sequence length="327" mass="33695">MLPKASGQINRRKLLGRIGSVLLIVVVFGFITLALVGNWNAVREDLRSIPVTSLLASGASGGAALLFAAAAWIIILRAVAPPVPTHDCLTIFFAGQLGKYAPGSVWPAMIQAQLGRSNGVPRAKMVTTYVAAVVLSVGAAGSVGLLVLVGGVSDSALALALGVAAGSWLLVAVVLHERGLQRVLQPLFTRIGREVPTVQIPFRPAMLAATLSVLSWFAFGLHAWFIAQPLGADLGDLLTVVGAFALAFLAGIALLPLPAGAGVREAVLIALLGASLGRPGAITLALVSRFVLILTELILGLVTGVPSSVRRARRSALEPLSATPVDS</sequence>
<evidence type="ECO:0000256" key="4">
    <source>
        <dbReference type="ARBA" id="ARBA00022989"/>
    </source>
</evidence>
<dbReference type="Pfam" id="PF03706">
    <property type="entry name" value="LPG_synthase_TM"/>
    <property type="match status" value="1"/>
</dbReference>
<evidence type="ECO:0000256" key="6">
    <source>
        <dbReference type="SAM" id="Phobius"/>
    </source>
</evidence>
<evidence type="ECO:0000256" key="3">
    <source>
        <dbReference type="ARBA" id="ARBA00022692"/>
    </source>
</evidence>
<evidence type="ECO:0000256" key="5">
    <source>
        <dbReference type="ARBA" id="ARBA00023136"/>
    </source>
</evidence>
<dbReference type="AlphaFoldDB" id="A0A6J7RLU2"/>
<feature type="transmembrane region" description="Helical" evidence="6">
    <location>
        <begin position="155"/>
        <end position="175"/>
    </location>
</feature>
<proteinExistence type="predicted"/>
<feature type="transmembrane region" description="Helical" evidence="6">
    <location>
        <begin position="54"/>
        <end position="76"/>
    </location>
</feature>
<feature type="transmembrane region" description="Helical" evidence="6">
    <location>
        <begin position="237"/>
        <end position="259"/>
    </location>
</feature>
<name>A0A6J7RLU2_9ZZZZ</name>
<protein>
    <submittedName>
        <fullName evidence="7">Unannotated protein</fullName>
    </submittedName>
</protein>